<feature type="transmembrane region" description="Helical" evidence="2">
    <location>
        <begin position="95"/>
        <end position="117"/>
    </location>
</feature>
<dbReference type="Proteomes" id="UP001383192">
    <property type="component" value="Unassembled WGS sequence"/>
</dbReference>
<keyword evidence="2" id="KW-0812">Transmembrane</keyword>
<feature type="transmembrane region" description="Helical" evidence="2">
    <location>
        <begin position="148"/>
        <end position="181"/>
    </location>
</feature>
<gene>
    <name evidence="3" type="ORF">VNI00_014919</name>
</gene>
<feature type="transmembrane region" description="Helical" evidence="2">
    <location>
        <begin position="69"/>
        <end position="89"/>
    </location>
</feature>
<feature type="transmembrane region" description="Helical" evidence="2">
    <location>
        <begin position="455"/>
        <end position="478"/>
    </location>
</feature>
<organism evidence="3 4">
    <name type="scientific">Paramarasmius palmivorus</name>
    <dbReference type="NCBI Taxonomy" id="297713"/>
    <lineage>
        <taxon>Eukaryota</taxon>
        <taxon>Fungi</taxon>
        <taxon>Dikarya</taxon>
        <taxon>Basidiomycota</taxon>
        <taxon>Agaricomycotina</taxon>
        <taxon>Agaricomycetes</taxon>
        <taxon>Agaricomycetidae</taxon>
        <taxon>Agaricales</taxon>
        <taxon>Marasmiineae</taxon>
        <taxon>Marasmiaceae</taxon>
        <taxon>Paramarasmius</taxon>
    </lineage>
</organism>
<evidence type="ECO:0000256" key="1">
    <source>
        <dbReference type="SAM" id="MobiDB-lite"/>
    </source>
</evidence>
<feature type="region of interest" description="Disordered" evidence="1">
    <location>
        <begin position="1"/>
        <end position="20"/>
    </location>
</feature>
<feature type="transmembrane region" description="Helical" evidence="2">
    <location>
        <begin position="297"/>
        <end position="318"/>
    </location>
</feature>
<evidence type="ECO:0000313" key="3">
    <source>
        <dbReference type="EMBL" id="KAK7028104.1"/>
    </source>
</evidence>
<feature type="transmembrane region" description="Helical" evidence="2">
    <location>
        <begin position="330"/>
        <end position="349"/>
    </location>
</feature>
<reference evidence="3 4" key="1">
    <citation type="submission" date="2024-01" db="EMBL/GenBank/DDBJ databases">
        <title>A draft genome for a cacao thread blight-causing isolate of Paramarasmius palmivorus.</title>
        <authorList>
            <person name="Baruah I.K."/>
            <person name="Bukari Y."/>
            <person name="Amoako-Attah I."/>
            <person name="Meinhardt L.W."/>
            <person name="Bailey B.A."/>
            <person name="Cohen S.P."/>
        </authorList>
    </citation>
    <scope>NUCLEOTIDE SEQUENCE [LARGE SCALE GENOMIC DNA]</scope>
    <source>
        <strain evidence="3 4">GH-12</strain>
    </source>
</reference>
<keyword evidence="4" id="KW-1185">Reference proteome</keyword>
<evidence type="ECO:0000256" key="2">
    <source>
        <dbReference type="SAM" id="Phobius"/>
    </source>
</evidence>
<keyword evidence="2" id="KW-1133">Transmembrane helix</keyword>
<feature type="transmembrane region" description="Helical" evidence="2">
    <location>
        <begin position="187"/>
        <end position="206"/>
    </location>
</feature>
<protein>
    <submittedName>
        <fullName evidence="3">Uncharacterized protein</fullName>
    </submittedName>
</protein>
<comment type="caution">
    <text evidence="3">The sequence shown here is derived from an EMBL/GenBank/DDBJ whole genome shotgun (WGS) entry which is preliminary data.</text>
</comment>
<feature type="transmembrane region" description="Helical" evidence="2">
    <location>
        <begin position="356"/>
        <end position="372"/>
    </location>
</feature>
<dbReference type="AlphaFoldDB" id="A0AAW0BNS5"/>
<feature type="transmembrane region" description="Helical" evidence="2">
    <location>
        <begin position="213"/>
        <end position="234"/>
    </location>
</feature>
<dbReference type="EMBL" id="JAYKXP010000090">
    <property type="protein sequence ID" value="KAK7028104.1"/>
    <property type="molecule type" value="Genomic_DNA"/>
</dbReference>
<evidence type="ECO:0000313" key="4">
    <source>
        <dbReference type="Proteomes" id="UP001383192"/>
    </source>
</evidence>
<proteinExistence type="predicted"/>
<sequence>MSSSRRSSIDSASDESEGINALDSTSHLVLVHDDDEDDNLFDFDEGGDEEMDSQLQLGRSNAQPLSPTLVFLYLLSPYLKLGSMLLPNVGIPLKIGLPSLFLFSLLSGFARQIWFMLSRHIRKDDMLDVVVDVFTRSRRRTMKRRRKVIRGIVLTGTGLLRILLAIVYLRVAVALLVPLLTDDLPTVTPTVLSFIIGFFLFPFCFGRSLASRTVVYSTWLSIAAYILWFISVVYAHSKGVLKVSESWLKMGTLWQGITTIAFTFTTSNTLALYASLKASMQPSSSAQKNPALRIRPFIMFLHAATLITGIPSILATVPKLPTPERFRGRNFIPFSRILTFLAVVLLAFVPVKVSGIFSDILLSCALFATYLLPGMSASILSNRMQLTKMSSALLHIINHFFRRPLSIVMPTNPSTPNPSSAFNLPADDEPQSSIHDPLLQRKEKALQRKQWQRRIIWDLGVWILLLPVGGGGIVWALGTMTGRW</sequence>
<feature type="compositionally biased region" description="Low complexity" evidence="1">
    <location>
        <begin position="1"/>
        <end position="11"/>
    </location>
</feature>
<keyword evidence="2" id="KW-0472">Membrane</keyword>
<accession>A0AAW0BNS5</accession>
<feature type="transmembrane region" description="Helical" evidence="2">
    <location>
        <begin position="254"/>
        <end position="276"/>
    </location>
</feature>
<name>A0AAW0BNS5_9AGAR</name>